<dbReference type="PROSITE" id="PS51007">
    <property type="entry name" value="CYTC"/>
    <property type="match status" value="1"/>
</dbReference>
<evidence type="ECO:0000259" key="5">
    <source>
        <dbReference type="PROSITE" id="PS51007"/>
    </source>
</evidence>
<accession>A0A828Y1H0</accession>
<organism evidence="6 7">
    <name type="scientific">Leptospira kirschneri str. 200802841</name>
    <dbReference type="NCBI Taxonomy" id="1193047"/>
    <lineage>
        <taxon>Bacteria</taxon>
        <taxon>Pseudomonadati</taxon>
        <taxon>Spirochaetota</taxon>
        <taxon>Spirochaetia</taxon>
        <taxon>Leptospirales</taxon>
        <taxon>Leptospiraceae</taxon>
        <taxon>Leptospira</taxon>
    </lineage>
</organism>
<evidence type="ECO:0000313" key="7">
    <source>
        <dbReference type="Proteomes" id="UP000006339"/>
    </source>
</evidence>
<dbReference type="GO" id="GO:0009055">
    <property type="term" value="F:electron transfer activity"/>
    <property type="evidence" value="ECO:0007669"/>
    <property type="project" value="InterPro"/>
</dbReference>
<name>A0A828Y1H0_9LEPT</name>
<dbReference type="GO" id="GO:0046872">
    <property type="term" value="F:metal ion binding"/>
    <property type="evidence" value="ECO:0007669"/>
    <property type="project" value="UniProtKB-KW"/>
</dbReference>
<dbReference type="EMBL" id="AKWH02000008">
    <property type="protein sequence ID" value="EKO53376.1"/>
    <property type="molecule type" value="Genomic_DNA"/>
</dbReference>
<dbReference type="RefSeq" id="WP_004755315.1">
    <property type="nucleotide sequence ID" value="NZ_AKWH02000008.1"/>
</dbReference>
<evidence type="ECO:0000313" key="6">
    <source>
        <dbReference type="EMBL" id="EKO53376.1"/>
    </source>
</evidence>
<evidence type="ECO:0000256" key="1">
    <source>
        <dbReference type="ARBA" id="ARBA00022617"/>
    </source>
</evidence>
<evidence type="ECO:0000256" key="3">
    <source>
        <dbReference type="ARBA" id="ARBA00023004"/>
    </source>
</evidence>
<reference evidence="6" key="1">
    <citation type="submission" date="2012-10" db="EMBL/GenBank/DDBJ databases">
        <authorList>
            <person name="Harkins D.M."/>
            <person name="Durkin A.S."/>
            <person name="Brinkac L.M."/>
            <person name="Selengut J.D."/>
            <person name="Sanka R."/>
            <person name="DePew J."/>
            <person name="Purushe J."/>
            <person name="Picardeau M."/>
            <person name="Werts C."/>
            <person name="Goarant C."/>
            <person name="Vinetz J.M."/>
            <person name="Sutton G.G."/>
            <person name="Nelson W.C."/>
            <person name="Fouts D.E."/>
        </authorList>
    </citation>
    <scope>NUCLEOTIDE SEQUENCE [LARGE SCALE GENOMIC DNA]</scope>
    <source>
        <strain evidence="6">200802841</strain>
    </source>
</reference>
<keyword evidence="3 4" id="KW-0408">Iron</keyword>
<keyword evidence="2 4" id="KW-0479">Metal-binding</keyword>
<dbReference type="AlphaFoldDB" id="A0A828Y1H0"/>
<dbReference type="SUPFAM" id="SSF46626">
    <property type="entry name" value="Cytochrome c"/>
    <property type="match status" value="1"/>
</dbReference>
<dbReference type="GO" id="GO:0020037">
    <property type="term" value="F:heme binding"/>
    <property type="evidence" value="ECO:0007669"/>
    <property type="project" value="InterPro"/>
</dbReference>
<keyword evidence="1 4" id="KW-0349">Heme</keyword>
<evidence type="ECO:0000256" key="2">
    <source>
        <dbReference type="ARBA" id="ARBA00022723"/>
    </source>
</evidence>
<dbReference type="Proteomes" id="UP000006339">
    <property type="component" value="Unassembled WGS sequence"/>
</dbReference>
<dbReference type="InterPro" id="IPR036909">
    <property type="entry name" value="Cyt_c-like_dom_sf"/>
</dbReference>
<evidence type="ECO:0000256" key="4">
    <source>
        <dbReference type="PROSITE-ProRule" id="PRU00433"/>
    </source>
</evidence>
<comment type="caution">
    <text evidence="6">The sequence shown here is derived from an EMBL/GenBank/DDBJ whole genome shotgun (WGS) entry which is preliminary data.</text>
</comment>
<proteinExistence type="predicted"/>
<dbReference type="InterPro" id="IPR009056">
    <property type="entry name" value="Cyt_c-like_dom"/>
</dbReference>
<sequence>MKIGKNRDRGGFSRLLTICIFSILILANCKEDENLSPEQKMISQGKGLYITNCSSCHNQNPALDGAVGPAVRGSNFELLKARIVEGTYPSGYTPKRTSKVMNRLPLNDEQIRSIEAFLNIP</sequence>
<dbReference type="Gene3D" id="1.10.760.10">
    <property type="entry name" value="Cytochrome c-like domain"/>
    <property type="match status" value="1"/>
</dbReference>
<dbReference type="Pfam" id="PF00034">
    <property type="entry name" value="Cytochrom_C"/>
    <property type="match status" value="1"/>
</dbReference>
<keyword evidence="7" id="KW-1185">Reference proteome</keyword>
<protein>
    <submittedName>
        <fullName evidence="6">Cytochrome C</fullName>
    </submittedName>
</protein>
<gene>
    <name evidence="6" type="ORF">LEP1GSC131_3932</name>
</gene>
<feature type="domain" description="Cytochrome c" evidence="5">
    <location>
        <begin position="40"/>
        <end position="121"/>
    </location>
</feature>